<evidence type="ECO:0000313" key="1">
    <source>
        <dbReference type="EMBL" id="CAI5785427.1"/>
    </source>
</evidence>
<gene>
    <name evidence="1" type="ORF">PODLI_1B021793</name>
</gene>
<proteinExistence type="predicted"/>
<reference evidence="1" key="1">
    <citation type="submission" date="2022-12" db="EMBL/GenBank/DDBJ databases">
        <authorList>
            <person name="Alioto T."/>
            <person name="Alioto T."/>
            <person name="Gomez Garrido J."/>
        </authorList>
    </citation>
    <scope>NUCLEOTIDE SEQUENCE</scope>
</reference>
<accession>A0AA35KXJ3</accession>
<name>A0AA35KXJ3_9SAUR</name>
<keyword evidence="2" id="KW-1185">Reference proteome</keyword>
<dbReference type="AlphaFoldDB" id="A0AA35KXJ3"/>
<organism evidence="1 2">
    <name type="scientific">Podarcis lilfordi</name>
    <name type="common">Lilford's wall lizard</name>
    <dbReference type="NCBI Taxonomy" id="74358"/>
    <lineage>
        <taxon>Eukaryota</taxon>
        <taxon>Metazoa</taxon>
        <taxon>Chordata</taxon>
        <taxon>Craniata</taxon>
        <taxon>Vertebrata</taxon>
        <taxon>Euteleostomi</taxon>
        <taxon>Lepidosauria</taxon>
        <taxon>Squamata</taxon>
        <taxon>Bifurcata</taxon>
        <taxon>Unidentata</taxon>
        <taxon>Episquamata</taxon>
        <taxon>Laterata</taxon>
        <taxon>Lacertibaenia</taxon>
        <taxon>Lacertidae</taxon>
        <taxon>Podarcis</taxon>
    </lineage>
</organism>
<dbReference type="Proteomes" id="UP001178461">
    <property type="component" value="Chromosome 10"/>
</dbReference>
<evidence type="ECO:0000313" key="2">
    <source>
        <dbReference type="Proteomes" id="UP001178461"/>
    </source>
</evidence>
<dbReference type="EMBL" id="OX395135">
    <property type="protein sequence ID" value="CAI5785427.1"/>
    <property type="molecule type" value="Genomic_DNA"/>
</dbReference>
<sequence length="86" mass="9369">MCITLSCSQGIKYIRSLRKSEASSQGIPSIDQDCQMDMPTLNPCSVPPSSGKEQSRNLARDASLFSIPTQHTSFEDCSLISVSKVE</sequence>
<protein>
    <submittedName>
        <fullName evidence="1">Uncharacterized protein</fullName>
    </submittedName>
</protein>